<dbReference type="InterPro" id="IPR012951">
    <property type="entry name" value="BBE"/>
</dbReference>
<dbReference type="GO" id="GO:0016491">
    <property type="term" value="F:oxidoreductase activity"/>
    <property type="evidence" value="ECO:0007669"/>
    <property type="project" value="UniProtKB-KW"/>
</dbReference>
<comment type="similarity">
    <text evidence="1">Belongs to the oxygen-dependent FAD-linked oxidoreductase family.</text>
</comment>
<keyword evidence="8" id="KW-1185">Reference proteome</keyword>
<dbReference type="GO" id="GO:0071949">
    <property type="term" value="F:FAD binding"/>
    <property type="evidence" value="ECO:0007669"/>
    <property type="project" value="InterPro"/>
</dbReference>
<dbReference type="EMBL" id="JABCIY010000224">
    <property type="protein sequence ID" value="KAF7187647.1"/>
    <property type="molecule type" value="Genomic_DNA"/>
</dbReference>
<evidence type="ECO:0000256" key="4">
    <source>
        <dbReference type="ARBA" id="ARBA00023002"/>
    </source>
</evidence>
<evidence type="ECO:0000259" key="6">
    <source>
        <dbReference type="PROSITE" id="PS51387"/>
    </source>
</evidence>
<keyword evidence="2" id="KW-0285">Flavoprotein</keyword>
<feature type="domain" description="FAD-binding PCMH-type" evidence="6">
    <location>
        <begin position="78"/>
        <end position="249"/>
    </location>
</feature>
<evidence type="ECO:0000256" key="2">
    <source>
        <dbReference type="ARBA" id="ARBA00022630"/>
    </source>
</evidence>
<feature type="chain" id="PRO_5034836809" evidence="5">
    <location>
        <begin position="18"/>
        <end position="508"/>
    </location>
</feature>
<comment type="caution">
    <text evidence="7">The sequence shown here is derived from an EMBL/GenBank/DDBJ whole genome shotgun (WGS) entry which is preliminary data.</text>
</comment>
<dbReference type="InterPro" id="IPR036318">
    <property type="entry name" value="FAD-bd_PCMH-like_sf"/>
</dbReference>
<dbReference type="Pfam" id="PF01565">
    <property type="entry name" value="FAD_binding_4"/>
    <property type="match status" value="1"/>
</dbReference>
<organism evidence="7 8">
    <name type="scientific">Pseudocercospora fuligena</name>
    <dbReference type="NCBI Taxonomy" id="685502"/>
    <lineage>
        <taxon>Eukaryota</taxon>
        <taxon>Fungi</taxon>
        <taxon>Dikarya</taxon>
        <taxon>Ascomycota</taxon>
        <taxon>Pezizomycotina</taxon>
        <taxon>Dothideomycetes</taxon>
        <taxon>Dothideomycetidae</taxon>
        <taxon>Mycosphaerellales</taxon>
        <taxon>Mycosphaerellaceae</taxon>
        <taxon>Pseudocercospora</taxon>
    </lineage>
</organism>
<dbReference type="Pfam" id="PF08031">
    <property type="entry name" value="BBE"/>
    <property type="match status" value="1"/>
</dbReference>
<reference evidence="7" key="1">
    <citation type="submission" date="2020-04" db="EMBL/GenBank/DDBJ databases">
        <title>Draft genome resource of the tomato pathogen Pseudocercospora fuligena.</title>
        <authorList>
            <person name="Zaccaron A."/>
        </authorList>
    </citation>
    <scope>NUCLEOTIDE SEQUENCE</scope>
    <source>
        <strain evidence="7">PF001</strain>
    </source>
</reference>
<dbReference type="OrthoDB" id="2151789at2759"/>
<keyword evidence="4" id="KW-0560">Oxidoreductase</keyword>
<proteinExistence type="inferred from homology"/>
<dbReference type="Gene3D" id="3.30.465.10">
    <property type="match status" value="1"/>
</dbReference>
<dbReference type="AlphaFoldDB" id="A0A8H6VEM0"/>
<dbReference type="InterPro" id="IPR016169">
    <property type="entry name" value="FAD-bd_PCMH_sub2"/>
</dbReference>
<dbReference type="PANTHER" id="PTHR42973">
    <property type="entry name" value="BINDING OXIDOREDUCTASE, PUTATIVE (AFU_ORTHOLOGUE AFUA_1G17690)-RELATED"/>
    <property type="match status" value="1"/>
</dbReference>
<dbReference type="PANTHER" id="PTHR42973:SF22">
    <property type="entry name" value="FAD-BINDING PCMH-TYPE DOMAIN-CONTAINING PROTEIN-RELATED"/>
    <property type="match status" value="1"/>
</dbReference>
<evidence type="ECO:0000313" key="7">
    <source>
        <dbReference type="EMBL" id="KAF7187647.1"/>
    </source>
</evidence>
<evidence type="ECO:0000256" key="5">
    <source>
        <dbReference type="SAM" id="SignalP"/>
    </source>
</evidence>
<gene>
    <name evidence="7" type="ORF">HII31_10986</name>
</gene>
<evidence type="ECO:0000313" key="8">
    <source>
        <dbReference type="Proteomes" id="UP000660729"/>
    </source>
</evidence>
<accession>A0A8H6VEM0</accession>
<keyword evidence="5" id="KW-0732">Signal</keyword>
<dbReference type="InterPro" id="IPR016166">
    <property type="entry name" value="FAD-bd_PCMH"/>
</dbReference>
<feature type="signal peptide" evidence="5">
    <location>
        <begin position="1"/>
        <end position="17"/>
    </location>
</feature>
<dbReference type="InterPro" id="IPR050416">
    <property type="entry name" value="FAD-linked_Oxidoreductase"/>
</dbReference>
<keyword evidence="3" id="KW-0274">FAD</keyword>
<sequence>MLTSLFSFAAVVATTVASPVAFSLPPPSPLHIHQTRATAPGAIACNNLTASLGASKVQQPISLEYQASKFEYWNAKQSNYAPTCAVYPTSAQDVSTAIKAIRAAKSRFAIKAQGHNPNTFFSSVDQGVLIDLNQMTQRTYDASSTIGTYQPGGTFGDVYNYFQQYGRTVVGARLAGVGTGLALGGGLSYLSPQYGLACDSFRELEVVLPSGQIVTASSTQNSDLFFADRGGGGNAYGVVTKYTIQTRPSGTFYAGNIIYLFNQSAVLEAIANFIKYNTDPKASIIGTYEKLLTPAVGDLDLDQAIIMFLVYDGPDAGNAFANFTKIPNLFNSLGKKTYPEVVNMPIPLSTELSRGDNIFRVAVHRINDNTYQQHFDAWSKWCESNKGQYILSSLDFQPIPKSLTDASKSQNGGNAMQMPDGPWFWLNFLISTPPTLTTAQYNSVQASFRDMVNSVPSASGLPLFINDANADQNPLKTFSTYAKLQQIKKKYDPDNFFAQYTGGWNFNA</sequence>
<protein>
    <submittedName>
        <fullName evidence="7">Putative FAD-linked oxidoreductase</fullName>
    </submittedName>
</protein>
<dbReference type="PROSITE" id="PS51387">
    <property type="entry name" value="FAD_PCMH"/>
    <property type="match status" value="1"/>
</dbReference>
<dbReference type="InterPro" id="IPR006094">
    <property type="entry name" value="Oxid_FAD_bind_N"/>
</dbReference>
<dbReference type="Proteomes" id="UP000660729">
    <property type="component" value="Unassembled WGS sequence"/>
</dbReference>
<evidence type="ECO:0000256" key="3">
    <source>
        <dbReference type="ARBA" id="ARBA00022827"/>
    </source>
</evidence>
<name>A0A8H6VEM0_9PEZI</name>
<evidence type="ECO:0000256" key="1">
    <source>
        <dbReference type="ARBA" id="ARBA00005466"/>
    </source>
</evidence>
<dbReference type="SUPFAM" id="SSF56176">
    <property type="entry name" value="FAD-binding/transporter-associated domain-like"/>
    <property type="match status" value="1"/>
</dbReference>